<protein>
    <submittedName>
        <fullName evidence="13">Cytochrome c nitrite reductase small subunit</fullName>
        <ecNumber evidence="13">1.7.2.2</ecNumber>
    </submittedName>
</protein>
<evidence type="ECO:0000256" key="4">
    <source>
        <dbReference type="ARBA" id="ARBA00022475"/>
    </source>
</evidence>
<keyword evidence="4" id="KW-1003">Cell membrane</keyword>
<gene>
    <name evidence="13" type="primary">nrfH</name>
    <name evidence="13" type="ORF">IEN85_13165</name>
</gene>
<evidence type="ECO:0000256" key="8">
    <source>
        <dbReference type="ARBA" id="ARBA00022982"/>
    </source>
</evidence>
<evidence type="ECO:0000256" key="3">
    <source>
        <dbReference type="ARBA" id="ARBA00022448"/>
    </source>
</evidence>
<evidence type="ECO:0000256" key="2">
    <source>
        <dbReference type="ARBA" id="ARBA00007395"/>
    </source>
</evidence>
<name>A0A927F8T5_9BACT</name>
<keyword evidence="13" id="KW-0560">Oxidoreductase</keyword>
<proteinExistence type="inferred from homology"/>
<dbReference type="InterPro" id="IPR017571">
    <property type="entry name" value="NrfH"/>
</dbReference>
<comment type="caution">
    <text evidence="13">The sequence shown here is derived from an EMBL/GenBank/DDBJ whole genome shotgun (WGS) entry which is preliminary data.</text>
</comment>
<accession>A0A927F8T5</accession>
<evidence type="ECO:0000256" key="1">
    <source>
        <dbReference type="ARBA" id="ARBA00004236"/>
    </source>
</evidence>
<dbReference type="GO" id="GO:0022900">
    <property type="term" value="P:electron transport chain"/>
    <property type="evidence" value="ECO:0007669"/>
    <property type="project" value="InterPro"/>
</dbReference>
<sequence>MCPPRWRLPLILAVGSLCGLSIVLLRVSNATSYLSDDPAACVNCHIMTPQFATWERGSHARVANCNDCHVPHDNVLNKYYFKAKDGTRHAFMFTFHMEPQVIQVHEPGQGVIQQNCIRCHEHLLDEGIHLAVSLQQAQEGQGKRCWDCHRETPHGKVNSLSSAEWARTPDLNSVMPEWLQGKISNQTPSENEPAK</sequence>
<dbReference type="InterPro" id="IPR038266">
    <property type="entry name" value="NapC/NirT_cytc_sf"/>
</dbReference>
<evidence type="ECO:0000313" key="14">
    <source>
        <dbReference type="Proteomes" id="UP000622317"/>
    </source>
</evidence>
<reference evidence="13" key="1">
    <citation type="submission" date="2020-09" db="EMBL/GenBank/DDBJ databases">
        <title>Pelagicoccus enzymogenes sp. nov. with an EPS production, isolated from marine sediment.</title>
        <authorList>
            <person name="Feng X."/>
        </authorList>
    </citation>
    <scope>NUCLEOTIDE SEQUENCE</scope>
    <source>
        <strain evidence="13">NFK12</strain>
    </source>
</reference>
<dbReference type="InterPro" id="IPR005126">
    <property type="entry name" value="NapC/NirT_cyt_c_N"/>
</dbReference>
<dbReference type="AlphaFoldDB" id="A0A927F8T5"/>
<dbReference type="Gene3D" id="1.10.3820.10">
    <property type="entry name" value="Di-heme elbow motif domain"/>
    <property type="match status" value="1"/>
</dbReference>
<dbReference type="GO" id="GO:0042279">
    <property type="term" value="F:nitrite reductase (cytochrome, ammonia-forming) activity"/>
    <property type="evidence" value="ECO:0007669"/>
    <property type="project" value="UniProtKB-EC"/>
</dbReference>
<evidence type="ECO:0000256" key="6">
    <source>
        <dbReference type="ARBA" id="ARBA00022692"/>
    </source>
</evidence>
<evidence type="ECO:0000259" key="12">
    <source>
        <dbReference type="Pfam" id="PF03264"/>
    </source>
</evidence>
<evidence type="ECO:0000256" key="5">
    <source>
        <dbReference type="ARBA" id="ARBA00022617"/>
    </source>
</evidence>
<dbReference type="GO" id="GO:0005886">
    <property type="term" value="C:plasma membrane"/>
    <property type="evidence" value="ECO:0007669"/>
    <property type="project" value="UniProtKB-SubCell"/>
</dbReference>
<keyword evidence="5" id="KW-0349">Heme</keyword>
<dbReference type="EC" id="1.7.2.2" evidence="13"/>
<evidence type="ECO:0000256" key="7">
    <source>
        <dbReference type="ARBA" id="ARBA00022723"/>
    </source>
</evidence>
<dbReference type="GO" id="GO:0009055">
    <property type="term" value="F:electron transfer activity"/>
    <property type="evidence" value="ECO:0007669"/>
    <property type="project" value="TreeGrafter"/>
</dbReference>
<dbReference type="InterPro" id="IPR051174">
    <property type="entry name" value="Cytochrome_c-type_ET"/>
</dbReference>
<dbReference type="InterPro" id="IPR036280">
    <property type="entry name" value="Multihaem_cyt_sf"/>
</dbReference>
<feature type="domain" description="NapC/NirT cytochrome c N-terminal" evidence="12">
    <location>
        <begin position="10"/>
        <end position="156"/>
    </location>
</feature>
<evidence type="ECO:0000313" key="13">
    <source>
        <dbReference type="EMBL" id="MBD5780444.1"/>
    </source>
</evidence>
<comment type="similarity">
    <text evidence="2">Belongs to the NapC/NirT/NrfH family.</text>
</comment>
<dbReference type="Proteomes" id="UP000622317">
    <property type="component" value="Unassembled WGS sequence"/>
</dbReference>
<keyword evidence="8" id="KW-0249">Electron transport</keyword>
<dbReference type="Pfam" id="PF03264">
    <property type="entry name" value="Cytochrom_NNT"/>
    <property type="match status" value="1"/>
</dbReference>
<dbReference type="NCBIfam" id="TIGR03153">
    <property type="entry name" value="cytochr_NrfH"/>
    <property type="match status" value="1"/>
</dbReference>
<keyword evidence="9" id="KW-1133">Transmembrane helix</keyword>
<comment type="subcellular location">
    <subcellularLocation>
        <location evidence="1">Cell membrane</location>
    </subcellularLocation>
</comment>
<dbReference type="EMBL" id="JACYFG010000036">
    <property type="protein sequence ID" value="MBD5780444.1"/>
    <property type="molecule type" value="Genomic_DNA"/>
</dbReference>
<dbReference type="PANTHER" id="PTHR30333">
    <property type="entry name" value="CYTOCHROME C-TYPE PROTEIN"/>
    <property type="match status" value="1"/>
</dbReference>
<dbReference type="RefSeq" id="WP_191617546.1">
    <property type="nucleotide sequence ID" value="NZ_JACYFG010000036.1"/>
</dbReference>
<keyword evidence="11" id="KW-0472">Membrane</keyword>
<evidence type="ECO:0000256" key="10">
    <source>
        <dbReference type="ARBA" id="ARBA00023004"/>
    </source>
</evidence>
<organism evidence="13 14">
    <name type="scientific">Pelagicoccus enzymogenes</name>
    <dbReference type="NCBI Taxonomy" id="2773457"/>
    <lineage>
        <taxon>Bacteria</taxon>
        <taxon>Pseudomonadati</taxon>
        <taxon>Verrucomicrobiota</taxon>
        <taxon>Opitutia</taxon>
        <taxon>Puniceicoccales</taxon>
        <taxon>Pelagicoccaceae</taxon>
        <taxon>Pelagicoccus</taxon>
    </lineage>
</organism>
<keyword evidence="10" id="KW-0408">Iron</keyword>
<evidence type="ECO:0000256" key="9">
    <source>
        <dbReference type="ARBA" id="ARBA00022989"/>
    </source>
</evidence>
<keyword evidence="7" id="KW-0479">Metal-binding</keyword>
<dbReference type="PANTHER" id="PTHR30333:SF1">
    <property type="entry name" value="CYTOCHROME C-TYPE PROTEIN NAPC"/>
    <property type="match status" value="1"/>
</dbReference>
<evidence type="ECO:0000256" key="11">
    <source>
        <dbReference type="ARBA" id="ARBA00023136"/>
    </source>
</evidence>
<keyword evidence="3" id="KW-0813">Transport</keyword>
<keyword evidence="14" id="KW-1185">Reference proteome</keyword>
<dbReference type="GO" id="GO:0046872">
    <property type="term" value="F:metal ion binding"/>
    <property type="evidence" value="ECO:0007669"/>
    <property type="project" value="UniProtKB-KW"/>
</dbReference>
<dbReference type="SUPFAM" id="SSF48695">
    <property type="entry name" value="Multiheme cytochromes"/>
    <property type="match status" value="1"/>
</dbReference>
<keyword evidence="6" id="KW-0812">Transmembrane</keyword>
<dbReference type="GO" id="GO:0009061">
    <property type="term" value="P:anaerobic respiration"/>
    <property type="evidence" value="ECO:0007669"/>
    <property type="project" value="TreeGrafter"/>
</dbReference>